<comment type="subcellular location">
    <subcellularLocation>
        <location evidence="1">Nucleus</location>
    </subcellularLocation>
</comment>
<evidence type="ECO:0000256" key="1">
    <source>
        <dbReference type="ARBA" id="ARBA00004123"/>
    </source>
</evidence>
<feature type="non-terminal residue" evidence="8">
    <location>
        <position position="1"/>
    </location>
</feature>
<dbReference type="GO" id="GO:0010629">
    <property type="term" value="P:negative regulation of gene expression"/>
    <property type="evidence" value="ECO:0007669"/>
    <property type="project" value="TreeGrafter"/>
</dbReference>
<feature type="domain" description="PARP catalytic" evidence="7">
    <location>
        <begin position="1"/>
        <end position="117"/>
    </location>
</feature>
<protein>
    <recommendedName>
        <fullName evidence="6">Poly [ADP-ribose] polymerase</fullName>
        <shortName evidence="6">PARP</shortName>
        <ecNumber evidence="6">2.4.2.-</ecNumber>
    </recommendedName>
</protein>
<dbReference type="PANTHER" id="PTHR14453:SF67">
    <property type="entry name" value="POLY [ADP-RIBOSE] POLYMERASE"/>
    <property type="match status" value="1"/>
</dbReference>
<dbReference type="InterPro" id="IPR052056">
    <property type="entry name" value="Mono-ARTD/PARP"/>
</dbReference>
<sequence>MGSDCELDLWHGTSSECVPNIVLNGFNRAYSGRRHGTKLGHGCYFSASAAYSTKFCERKRPRRRTVFFAKVLVGAWAKGSPDLVEPPCRDKDGLVRFDSTVDDPECPVNFCIFRDFQ</sequence>
<dbReference type="Pfam" id="PF00644">
    <property type="entry name" value="PARP"/>
    <property type="match status" value="1"/>
</dbReference>
<accession>A0A812SEY5</accession>
<dbReference type="GO" id="GO:0005634">
    <property type="term" value="C:nucleus"/>
    <property type="evidence" value="ECO:0007669"/>
    <property type="project" value="UniProtKB-SubCell"/>
</dbReference>
<evidence type="ECO:0000256" key="3">
    <source>
        <dbReference type="ARBA" id="ARBA00022679"/>
    </source>
</evidence>
<name>A0A812SEY5_9DINO</name>
<gene>
    <name evidence="8" type="primary">Parp10</name>
    <name evidence="8" type="ORF">SNEC2469_LOCUS13585</name>
</gene>
<keyword evidence="4 6" id="KW-0520">NAD</keyword>
<keyword evidence="9" id="KW-1185">Reference proteome</keyword>
<dbReference type="PROSITE" id="PS51059">
    <property type="entry name" value="PARP_CATALYTIC"/>
    <property type="match status" value="1"/>
</dbReference>
<dbReference type="GO" id="GO:0005737">
    <property type="term" value="C:cytoplasm"/>
    <property type="evidence" value="ECO:0007669"/>
    <property type="project" value="TreeGrafter"/>
</dbReference>
<proteinExistence type="predicted"/>
<evidence type="ECO:0000259" key="7">
    <source>
        <dbReference type="PROSITE" id="PS51059"/>
    </source>
</evidence>
<dbReference type="GO" id="GO:0003714">
    <property type="term" value="F:transcription corepressor activity"/>
    <property type="evidence" value="ECO:0007669"/>
    <property type="project" value="TreeGrafter"/>
</dbReference>
<evidence type="ECO:0000256" key="5">
    <source>
        <dbReference type="ARBA" id="ARBA00023242"/>
    </source>
</evidence>
<dbReference type="SUPFAM" id="SSF56399">
    <property type="entry name" value="ADP-ribosylation"/>
    <property type="match status" value="1"/>
</dbReference>
<evidence type="ECO:0000256" key="6">
    <source>
        <dbReference type="RuleBase" id="RU362114"/>
    </source>
</evidence>
<comment type="caution">
    <text evidence="8">The sequence shown here is derived from an EMBL/GenBank/DDBJ whole genome shotgun (WGS) entry which is preliminary data.</text>
</comment>
<keyword evidence="3 6" id="KW-0808">Transferase</keyword>
<keyword evidence="5" id="KW-0539">Nucleus</keyword>
<evidence type="ECO:0000256" key="2">
    <source>
        <dbReference type="ARBA" id="ARBA00022676"/>
    </source>
</evidence>
<reference evidence="8" key="1">
    <citation type="submission" date="2021-02" db="EMBL/GenBank/DDBJ databases">
        <authorList>
            <person name="Dougan E. K."/>
            <person name="Rhodes N."/>
            <person name="Thang M."/>
            <person name="Chan C."/>
        </authorList>
    </citation>
    <scope>NUCLEOTIDE SEQUENCE</scope>
</reference>
<dbReference type="EC" id="2.4.2.-" evidence="6"/>
<evidence type="ECO:0000313" key="8">
    <source>
        <dbReference type="EMBL" id="CAE7480375.1"/>
    </source>
</evidence>
<dbReference type="PANTHER" id="PTHR14453">
    <property type="entry name" value="PARP/ZINC FINGER CCCH TYPE DOMAIN CONTAINING PROTEIN"/>
    <property type="match status" value="1"/>
</dbReference>
<dbReference type="AlphaFoldDB" id="A0A812SEY5"/>
<organism evidence="8 9">
    <name type="scientific">Symbiodinium necroappetens</name>
    <dbReference type="NCBI Taxonomy" id="1628268"/>
    <lineage>
        <taxon>Eukaryota</taxon>
        <taxon>Sar</taxon>
        <taxon>Alveolata</taxon>
        <taxon>Dinophyceae</taxon>
        <taxon>Suessiales</taxon>
        <taxon>Symbiodiniaceae</taxon>
        <taxon>Symbiodinium</taxon>
    </lineage>
</organism>
<evidence type="ECO:0000256" key="4">
    <source>
        <dbReference type="ARBA" id="ARBA00023027"/>
    </source>
</evidence>
<keyword evidence="2 6" id="KW-0328">Glycosyltransferase</keyword>
<dbReference type="EMBL" id="CAJNJA010021686">
    <property type="protein sequence ID" value="CAE7480375.1"/>
    <property type="molecule type" value="Genomic_DNA"/>
</dbReference>
<dbReference type="Gene3D" id="3.90.228.10">
    <property type="match status" value="1"/>
</dbReference>
<dbReference type="InterPro" id="IPR012317">
    <property type="entry name" value="Poly(ADP-ribose)pol_cat_dom"/>
</dbReference>
<evidence type="ECO:0000313" key="9">
    <source>
        <dbReference type="Proteomes" id="UP000601435"/>
    </source>
</evidence>
<dbReference type="GO" id="GO:0003950">
    <property type="term" value="F:NAD+ poly-ADP-ribosyltransferase activity"/>
    <property type="evidence" value="ECO:0007669"/>
    <property type="project" value="UniProtKB-UniRule"/>
</dbReference>
<dbReference type="OrthoDB" id="6133115at2759"/>
<dbReference type="Proteomes" id="UP000601435">
    <property type="component" value="Unassembled WGS sequence"/>
</dbReference>